<accession>A0A8X6QUP7</accession>
<keyword evidence="2" id="KW-1185">Reference proteome</keyword>
<reference evidence="1" key="1">
    <citation type="submission" date="2020-08" db="EMBL/GenBank/DDBJ databases">
        <title>Multicomponent nature underlies the extraordinary mechanical properties of spider dragline silk.</title>
        <authorList>
            <person name="Kono N."/>
            <person name="Nakamura H."/>
            <person name="Mori M."/>
            <person name="Yoshida Y."/>
            <person name="Ohtoshi R."/>
            <person name="Malay A.D."/>
            <person name="Moran D.A.P."/>
            <person name="Tomita M."/>
            <person name="Numata K."/>
            <person name="Arakawa K."/>
        </authorList>
    </citation>
    <scope>NUCLEOTIDE SEQUENCE</scope>
</reference>
<dbReference type="EMBL" id="BMAW01034939">
    <property type="protein sequence ID" value="GFU37488.1"/>
    <property type="molecule type" value="Genomic_DNA"/>
</dbReference>
<dbReference type="AlphaFoldDB" id="A0A8X6QUP7"/>
<sequence>MYAHFAYMYRIILGDIIDTCISFKNTRELYFFGSYFVQEEYCNRNVGYEIYDAVIKNTEDKNVTTNAVLSVAEKFVKSGDFPLIDEDFKTLVNYIPHRPFRGSM</sequence>
<comment type="caution">
    <text evidence="1">The sequence shown here is derived from an EMBL/GenBank/DDBJ whole genome shotgun (WGS) entry which is preliminary data.</text>
</comment>
<evidence type="ECO:0000313" key="1">
    <source>
        <dbReference type="EMBL" id="GFU37488.1"/>
    </source>
</evidence>
<name>A0A8X6QUP7_NEPPI</name>
<evidence type="ECO:0000313" key="2">
    <source>
        <dbReference type="Proteomes" id="UP000887013"/>
    </source>
</evidence>
<gene>
    <name evidence="1" type="ORF">NPIL_46541</name>
</gene>
<protein>
    <submittedName>
        <fullName evidence="1">Uncharacterized protein</fullName>
    </submittedName>
</protein>
<dbReference type="Proteomes" id="UP000887013">
    <property type="component" value="Unassembled WGS sequence"/>
</dbReference>
<organism evidence="1 2">
    <name type="scientific">Nephila pilipes</name>
    <name type="common">Giant wood spider</name>
    <name type="synonym">Nephila maculata</name>
    <dbReference type="NCBI Taxonomy" id="299642"/>
    <lineage>
        <taxon>Eukaryota</taxon>
        <taxon>Metazoa</taxon>
        <taxon>Ecdysozoa</taxon>
        <taxon>Arthropoda</taxon>
        <taxon>Chelicerata</taxon>
        <taxon>Arachnida</taxon>
        <taxon>Araneae</taxon>
        <taxon>Araneomorphae</taxon>
        <taxon>Entelegynae</taxon>
        <taxon>Araneoidea</taxon>
        <taxon>Nephilidae</taxon>
        <taxon>Nephila</taxon>
    </lineage>
</organism>
<proteinExistence type="predicted"/>